<organism evidence="6">
    <name type="scientific">Catharanthus roseus</name>
    <name type="common">Madagascar periwinkle</name>
    <name type="synonym">Vinca rosea</name>
    <dbReference type="NCBI Taxonomy" id="4058"/>
    <lineage>
        <taxon>Eukaryota</taxon>
        <taxon>Viridiplantae</taxon>
        <taxon>Streptophyta</taxon>
        <taxon>Embryophyta</taxon>
        <taxon>Tracheophyta</taxon>
        <taxon>Spermatophyta</taxon>
        <taxon>Magnoliopsida</taxon>
        <taxon>eudicotyledons</taxon>
        <taxon>Gunneridae</taxon>
        <taxon>Pentapetalae</taxon>
        <taxon>asterids</taxon>
        <taxon>lamiids</taxon>
        <taxon>Gentianales</taxon>
        <taxon>Apocynaceae</taxon>
        <taxon>Rauvolfioideae</taxon>
        <taxon>Vinceae</taxon>
        <taxon>Catharanthinae</taxon>
        <taxon>Catharanthus</taxon>
    </lineage>
</organism>
<evidence type="ECO:0000256" key="4">
    <source>
        <dbReference type="RuleBase" id="RU362057"/>
    </source>
</evidence>
<keyword evidence="3" id="KW-0328">Glycosyltransferase</keyword>
<keyword evidence="2 3" id="KW-0808">Transferase</keyword>
<dbReference type="SUPFAM" id="SSF53756">
    <property type="entry name" value="UDP-Glycosyltransferase/glycogen phosphorylase"/>
    <property type="match status" value="1"/>
</dbReference>
<dbReference type="GO" id="GO:0080043">
    <property type="term" value="F:quercetin 3-O-glucosyltransferase activity"/>
    <property type="evidence" value="ECO:0007669"/>
    <property type="project" value="TreeGrafter"/>
</dbReference>
<dbReference type="PANTHER" id="PTHR11926:SF1560">
    <property type="entry name" value="UDP-GLYCOSYLTRANSFERASE 74E1-RELATED"/>
    <property type="match status" value="1"/>
</dbReference>
<dbReference type="InterPro" id="IPR058980">
    <property type="entry name" value="Glyco_transf_N"/>
</dbReference>
<dbReference type="PROSITE" id="PS00375">
    <property type="entry name" value="UDPGT"/>
    <property type="match status" value="1"/>
</dbReference>
<sequence length="474" mass="53519">MGTIDIITSPTPIHILAFPFPAKGHINPLLHLCNRLASKGFKITLITTVSTLKSVKTSKANGIDIESIPDGIPQEQNHQIITVMEMNMELYFKQFKASAIENTTKLIQKLKTKNPLPKVLIYDSSMPWILEVAHEQGLLGASFFTQPCSVSAIYYHMLQGTIKLPLENSENGMVSLPYLPLLEIKDLPGVQQFEDNSEAVAELLADQFSNIDDVDYVLFNTFDALEIEVVNWMGSKWPILTVGPTAPTSMFFLDKKQKNYEDGRSINYLFETNTEVCMKWLDQREIDTVIYVSFGSLASLTEEQMEQVSQALIRSNCYFLWVVREEEENKLPKDFKETTSKKKGLVINWCPQLDVLAHKSVACFMTHCGWNSTLEALCSGVPMICMPQWADQTTNAKLIEHVWKIGVGVNKSDENGIVKREEIEDCIRQVIESERGKELKRNAIKWKELAKEAVSEGGSSCNNIQEFSSSLLFN</sequence>
<dbReference type="FunFam" id="3.40.50.2000:FF:000019">
    <property type="entry name" value="Glycosyltransferase"/>
    <property type="match status" value="1"/>
</dbReference>
<dbReference type="AlphaFoldDB" id="A0A385Z961"/>
<feature type="domain" description="Glycosyltransferase N-terminal" evidence="5">
    <location>
        <begin position="13"/>
        <end position="66"/>
    </location>
</feature>
<dbReference type="PANTHER" id="PTHR11926">
    <property type="entry name" value="GLUCOSYL/GLUCURONOSYL TRANSFERASES"/>
    <property type="match status" value="1"/>
</dbReference>
<proteinExistence type="evidence at transcript level"/>
<dbReference type="EMBL" id="MF942418">
    <property type="protein sequence ID" value="AYC35244.1"/>
    <property type="molecule type" value="mRNA"/>
</dbReference>
<dbReference type="GO" id="GO:0080044">
    <property type="term" value="F:quercetin 7-O-glucosyltransferase activity"/>
    <property type="evidence" value="ECO:0007669"/>
    <property type="project" value="TreeGrafter"/>
</dbReference>
<comment type="similarity">
    <text evidence="1 3">Belongs to the UDP-glycosyltransferase family.</text>
</comment>
<dbReference type="Gene3D" id="3.40.50.2000">
    <property type="entry name" value="Glycogen Phosphorylase B"/>
    <property type="match status" value="2"/>
</dbReference>
<dbReference type="CDD" id="cd03784">
    <property type="entry name" value="GT1_Gtf-like"/>
    <property type="match status" value="1"/>
</dbReference>
<protein>
    <recommendedName>
        <fullName evidence="4">Glycosyltransferase</fullName>
        <ecNumber evidence="4">2.4.1.-</ecNumber>
    </recommendedName>
</protein>
<dbReference type="InterPro" id="IPR035595">
    <property type="entry name" value="UDP_glycos_trans_CS"/>
</dbReference>
<dbReference type="EC" id="2.4.1.-" evidence="4"/>
<evidence type="ECO:0000259" key="5">
    <source>
        <dbReference type="Pfam" id="PF26168"/>
    </source>
</evidence>
<evidence type="ECO:0000256" key="2">
    <source>
        <dbReference type="ARBA" id="ARBA00022679"/>
    </source>
</evidence>
<accession>A0A385Z961</accession>
<dbReference type="InterPro" id="IPR002213">
    <property type="entry name" value="UDP_glucos_trans"/>
</dbReference>
<dbReference type="Pfam" id="PF00201">
    <property type="entry name" value="UDPGT"/>
    <property type="match status" value="1"/>
</dbReference>
<reference evidence="6" key="1">
    <citation type="submission" date="2017-09" db="EMBL/GenBank/DDBJ databases">
        <title>Probing the Catalytic Promiscuity of a Novel Steroid Glycosyltransferase from Asclepias curassavica, an Evolvable Enzyme from the UGT74AN Subfamily.</title>
        <authorList>
            <person name="Wen C."/>
            <person name="Huang W."/>
            <person name="Zhu X.-L."/>
            <person name="Zhang F."/>
            <person name="Jiang R.-W."/>
        </authorList>
    </citation>
    <scope>NUCLEOTIDE SEQUENCE</scope>
</reference>
<evidence type="ECO:0000256" key="1">
    <source>
        <dbReference type="ARBA" id="ARBA00009995"/>
    </source>
</evidence>
<dbReference type="Pfam" id="PF26168">
    <property type="entry name" value="Glyco_transf_N"/>
    <property type="match status" value="1"/>
</dbReference>
<evidence type="ECO:0000256" key="3">
    <source>
        <dbReference type="RuleBase" id="RU003718"/>
    </source>
</evidence>
<evidence type="ECO:0000313" key="6">
    <source>
        <dbReference type="EMBL" id="AYC35244.1"/>
    </source>
</evidence>
<dbReference type="SMR" id="A0A385Z961"/>
<name>A0A385Z961_CATRO</name>